<keyword evidence="3" id="KW-1185">Reference proteome</keyword>
<reference evidence="2" key="2">
    <citation type="submission" date="2023-05" db="EMBL/GenBank/DDBJ databases">
        <authorList>
            <consortium name="Lawrence Berkeley National Laboratory"/>
            <person name="Steindorff A."/>
            <person name="Hensen N."/>
            <person name="Bonometti L."/>
            <person name="Westerberg I."/>
            <person name="Brannstrom I.O."/>
            <person name="Guillou S."/>
            <person name="Cros-Aarteil S."/>
            <person name="Calhoun S."/>
            <person name="Haridas S."/>
            <person name="Kuo A."/>
            <person name="Mondo S."/>
            <person name="Pangilinan J."/>
            <person name="Riley R."/>
            <person name="Labutti K."/>
            <person name="Andreopoulos B."/>
            <person name="Lipzen A."/>
            <person name="Chen C."/>
            <person name="Yanf M."/>
            <person name="Daum C."/>
            <person name="Ng V."/>
            <person name="Clum A."/>
            <person name="Ohm R."/>
            <person name="Martin F."/>
            <person name="Silar P."/>
            <person name="Natvig D."/>
            <person name="Lalanne C."/>
            <person name="Gautier V."/>
            <person name="Ament-Velasquez S.L."/>
            <person name="Kruys A."/>
            <person name="Hutchinson M.I."/>
            <person name="Powell A.J."/>
            <person name="Barry K."/>
            <person name="Miller A.N."/>
            <person name="Grigoriev I.V."/>
            <person name="Debuchy R."/>
            <person name="Gladieux P."/>
            <person name="Thoren M.H."/>
            <person name="Johannesson H."/>
        </authorList>
    </citation>
    <scope>NUCLEOTIDE SEQUENCE</scope>
    <source>
        <strain evidence="2">PSN243</strain>
    </source>
</reference>
<feature type="compositionally biased region" description="Acidic residues" evidence="1">
    <location>
        <begin position="124"/>
        <end position="136"/>
    </location>
</feature>
<evidence type="ECO:0008006" key="4">
    <source>
        <dbReference type="Google" id="ProtNLM"/>
    </source>
</evidence>
<accession>A0AAV9G0P7</accession>
<reference evidence="2" key="1">
    <citation type="journal article" date="2023" name="Mol. Phylogenet. Evol.">
        <title>Genome-scale phylogeny and comparative genomics of the fungal order Sordariales.</title>
        <authorList>
            <person name="Hensen N."/>
            <person name="Bonometti L."/>
            <person name="Westerberg I."/>
            <person name="Brannstrom I.O."/>
            <person name="Guillou S."/>
            <person name="Cros-Aarteil S."/>
            <person name="Calhoun S."/>
            <person name="Haridas S."/>
            <person name="Kuo A."/>
            <person name="Mondo S."/>
            <person name="Pangilinan J."/>
            <person name="Riley R."/>
            <person name="LaButti K."/>
            <person name="Andreopoulos B."/>
            <person name="Lipzen A."/>
            <person name="Chen C."/>
            <person name="Yan M."/>
            <person name="Daum C."/>
            <person name="Ng V."/>
            <person name="Clum A."/>
            <person name="Steindorff A."/>
            <person name="Ohm R.A."/>
            <person name="Martin F."/>
            <person name="Silar P."/>
            <person name="Natvig D.O."/>
            <person name="Lalanne C."/>
            <person name="Gautier V."/>
            <person name="Ament-Velasquez S.L."/>
            <person name="Kruys A."/>
            <person name="Hutchinson M.I."/>
            <person name="Powell A.J."/>
            <person name="Barry K."/>
            <person name="Miller A.N."/>
            <person name="Grigoriev I.V."/>
            <person name="Debuchy R."/>
            <person name="Gladieux P."/>
            <person name="Hiltunen Thoren M."/>
            <person name="Johannesson H."/>
        </authorList>
    </citation>
    <scope>NUCLEOTIDE SEQUENCE</scope>
    <source>
        <strain evidence="2">PSN243</strain>
    </source>
</reference>
<dbReference type="AlphaFoldDB" id="A0AAV9G0P7"/>
<feature type="region of interest" description="Disordered" evidence="1">
    <location>
        <begin position="85"/>
        <end position="159"/>
    </location>
</feature>
<name>A0AAV9G0P7_9PEZI</name>
<evidence type="ECO:0000313" key="3">
    <source>
        <dbReference type="Proteomes" id="UP001321760"/>
    </source>
</evidence>
<gene>
    <name evidence="2" type="ORF">QBC34DRAFT_444448</name>
</gene>
<sequence>METSVQERQAAVRAAQVQFWKSKIKQANEAFAASLSAQLLEHKKRLVAMFDTMEVQAHPDAYDEVVFPPQQVAEQILQDVLDKIGEAPRPKPADTPAEQHQSMPVEQEADSSDTTDLYGVSDPAEPDDDDDDDGDVVMDQAPAIPSEPPKTVGKSSRKAERINIYDKASIPLTGPIQLHRALGNPYDTSVQAPSRSAKMDDAAWRKEFKRTQDSFKESVRNVAKDHWKSVARDENLKFIRAIKKLASTHVERLLAIREAAIDAVDESLGDEVVPNPEDRNSMLMRLKKRRFRSLPIMTSTKDVAEASRGSSSVEMLELRH</sequence>
<comment type="caution">
    <text evidence="2">The sequence shown here is derived from an EMBL/GenBank/DDBJ whole genome shotgun (WGS) entry which is preliminary data.</text>
</comment>
<proteinExistence type="predicted"/>
<protein>
    <recommendedName>
        <fullName evidence="4">HMG box domain-containing protein</fullName>
    </recommendedName>
</protein>
<dbReference type="EMBL" id="MU866035">
    <property type="protein sequence ID" value="KAK4442067.1"/>
    <property type="molecule type" value="Genomic_DNA"/>
</dbReference>
<evidence type="ECO:0000313" key="2">
    <source>
        <dbReference type="EMBL" id="KAK4442067.1"/>
    </source>
</evidence>
<dbReference type="Proteomes" id="UP001321760">
    <property type="component" value="Unassembled WGS sequence"/>
</dbReference>
<evidence type="ECO:0000256" key="1">
    <source>
        <dbReference type="SAM" id="MobiDB-lite"/>
    </source>
</evidence>
<organism evidence="2 3">
    <name type="scientific">Podospora aff. communis PSN243</name>
    <dbReference type="NCBI Taxonomy" id="3040156"/>
    <lineage>
        <taxon>Eukaryota</taxon>
        <taxon>Fungi</taxon>
        <taxon>Dikarya</taxon>
        <taxon>Ascomycota</taxon>
        <taxon>Pezizomycotina</taxon>
        <taxon>Sordariomycetes</taxon>
        <taxon>Sordariomycetidae</taxon>
        <taxon>Sordariales</taxon>
        <taxon>Podosporaceae</taxon>
        <taxon>Podospora</taxon>
    </lineage>
</organism>